<dbReference type="SUPFAM" id="SSF52172">
    <property type="entry name" value="CheY-like"/>
    <property type="match status" value="1"/>
</dbReference>
<dbReference type="GO" id="GO:0000160">
    <property type="term" value="P:phosphorelay signal transduction system"/>
    <property type="evidence" value="ECO:0007669"/>
    <property type="project" value="InterPro"/>
</dbReference>
<evidence type="ECO:0000256" key="2">
    <source>
        <dbReference type="PROSITE-ProRule" id="PRU00169"/>
    </source>
</evidence>
<dbReference type="SMART" id="SM00448">
    <property type="entry name" value="REC"/>
    <property type="match status" value="1"/>
</dbReference>
<dbReference type="EMBL" id="CP003326">
    <property type="protein sequence ID" value="AFS77256.1"/>
    <property type="molecule type" value="Genomic_DNA"/>
</dbReference>
<dbReference type="Proteomes" id="UP000006094">
    <property type="component" value="Chromosome"/>
</dbReference>
<dbReference type="PANTHER" id="PTHR44591:SF3">
    <property type="entry name" value="RESPONSE REGULATORY DOMAIN-CONTAINING PROTEIN"/>
    <property type="match status" value="1"/>
</dbReference>
<organism evidence="4 5">
    <name type="scientific">Gottschalkia acidurici (strain ATCC 7906 / DSM 604 / BCRC 14475 / CIP 104303 / KCTC 5404 / NCIMB 10678 / 9a)</name>
    <name type="common">Clostridium acidurici</name>
    <dbReference type="NCBI Taxonomy" id="1128398"/>
    <lineage>
        <taxon>Bacteria</taxon>
        <taxon>Bacillati</taxon>
        <taxon>Bacillota</taxon>
        <taxon>Tissierellia</taxon>
        <taxon>Tissierellales</taxon>
        <taxon>Gottschalkiaceae</taxon>
        <taxon>Gottschalkia</taxon>
    </lineage>
</organism>
<dbReference type="STRING" id="1128398.Curi_c01760"/>
<dbReference type="KEGG" id="cad:Curi_c01760"/>
<dbReference type="InterPro" id="IPR011006">
    <property type="entry name" value="CheY-like_superfamily"/>
</dbReference>
<name>K0AXX2_GOTA9</name>
<evidence type="ECO:0000256" key="1">
    <source>
        <dbReference type="ARBA" id="ARBA00022553"/>
    </source>
</evidence>
<keyword evidence="5" id="KW-1185">Reference proteome</keyword>
<dbReference type="RefSeq" id="WP_014966393.1">
    <property type="nucleotide sequence ID" value="NC_018664.1"/>
</dbReference>
<dbReference type="CDD" id="cd00156">
    <property type="entry name" value="REC"/>
    <property type="match status" value="1"/>
</dbReference>
<proteinExistence type="predicted"/>
<dbReference type="Gene3D" id="3.40.50.2300">
    <property type="match status" value="1"/>
</dbReference>
<dbReference type="InterPro" id="IPR050595">
    <property type="entry name" value="Bact_response_regulator"/>
</dbReference>
<dbReference type="HOGENOM" id="CLU_000445_69_8_9"/>
<dbReference type="PANTHER" id="PTHR44591">
    <property type="entry name" value="STRESS RESPONSE REGULATOR PROTEIN 1"/>
    <property type="match status" value="1"/>
</dbReference>
<feature type="domain" description="Response regulatory" evidence="3">
    <location>
        <begin position="4"/>
        <end position="117"/>
    </location>
</feature>
<protein>
    <submittedName>
        <fullName evidence="4">Response regulator receiver protein, CheY-like protein</fullName>
    </submittedName>
</protein>
<dbReference type="AlphaFoldDB" id="K0AXX2"/>
<dbReference type="Pfam" id="PF00072">
    <property type="entry name" value="Response_reg"/>
    <property type="match status" value="1"/>
</dbReference>
<dbReference type="PROSITE" id="PS50110">
    <property type="entry name" value="RESPONSE_REGULATORY"/>
    <property type="match status" value="1"/>
</dbReference>
<evidence type="ECO:0000313" key="5">
    <source>
        <dbReference type="Proteomes" id="UP000006094"/>
    </source>
</evidence>
<gene>
    <name evidence="4" type="ordered locus">Curi_c01760</name>
</gene>
<sequence>MKSRVICVDDQMGIRMLLKEILKEDYNVKTVGTGKEAIQAFKDFRPDVVMLDMCLEDMKGTEVLNHIREVDSSTKVVMITGYTEDDMLSEIKSFEPEYILHKPFDILSMKKKLRNIVERCNYSTFYN</sequence>
<evidence type="ECO:0000313" key="4">
    <source>
        <dbReference type="EMBL" id="AFS77256.1"/>
    </source>
</evidence>
<feature type="modified residue" description="4-aspartylphosphate" evidence="2">
    <location>
        <position position="52"/>
    </location>
</feature>
<accession>K0AXX2</accession>
<keyword evidence="1 2" id="KW-0597">Phosphoprotein</keyword>
<dbReference type="InterPro" id="IPR001789">
    <property type="entry name" value="Sig_transdc_resp-reg_receiver"/>
</dbReference>
<dbReference type="OrthoDB" id="9808843at2"/>
<evidence type="ECO:0000259" key="3">
    <source>
        <dbReference type="PROSITE" id="PS50110"/>
    </source>
</evidence>
<reference evidence="4 5" key="1">
    <citation type="journal article" date="2012" name="PLoS ONE">
        <title>The purine-utilizing bacterium Clostridium acidurici 9a: a genome-guided metabolic reconsideration.</title>
        <authorList>
            <person name="Hartwich K."/>
            <person name="Poehlein A."/>
            <person name="Daniel R."/>
        </authorList>
    </citation>
    <scope>NUCLEOTIDE SEQUENCE [LARGE SCALE GENOMIC DNA]</scope>
    <source>
        <strain evidence="5">ATCC 7906 / DSM 604 / BCRC 14475 / CIP 104303 / KCTC 5404 / NCIMB 10678 / 9a</strain>
    </source>
</reference>
<dbReference type="eggNOG" id="COG2204">
    <property type="taxonomic scope" value="Bacteria"/>
</dbReference>